<dbReference type="PROSITE" id="PS51257">
    <property type="entry name" value="PROKAR_LIPOPROTEIN"/>
    <property type="match status" value="1"/>
</dbReference>
<dbReference type="InterPro" id="IPR036322">
    <property type="entry name" value="WD40_repeat_dom_sf"/>
</dbReference>
<reference evidence="1" key="1">
    <citation type="submission" date="2018-06" db="EMBL/GenBank/DDBJ databases">
        <authorList>
            <person name="Zhirakovskaya E."/>
        </authorList>
    </citation>
    <scope>NUCLEOTIDE SEQUENCE</scope>
</reference>
<proteinExistence type="predicted"/>
<accession>A0A3B1C9A9</accession>
<dbReference type="Gene3D" id="2.130.10.10">
    <property type="entry name" value="YVTN repeat-like/Quinoprotein amine dehydrogenase"/>
    <property type="match status" value="1"/>
</dbReference>
<dbReference type="EMBL" id="UOGD01000011">
    <property type="protein sequence ID" value="VAX15255.1"/>
    <property type="molecule type" value="Genomic_DNA"/>
</dbReference>
<dbReference type="SUPFAM" id="SSF50978">
    <property type="entry name" value="WD40 repeat-like"/>
    <property type="match status" value="1"/>
</dbReference>
<dbReference type="AlphaFoldDB" id="A0A3B1C9A9"/>
<evidence type="ECO:0000313" key="1">
    <source>
        <dbReference type="EMBL" id="VAX15255.1"/>
    </source>
</evidence>
<gene>
    <name evidence="1" type="ORF">MNBD_IGNAVI01-1797</name>
</gene>
<protein>
    <submittedName>
        <fullName evidence="1">Uncharacterized protein</fullName>
    </submittedName>
</protein>
<sequence length="755" mass="87883">MNYKYIIAIFISFLLLLGCEVQKESKKQVYKDVPYLQDYTVKFYFDDSNMIPQSIAVDRNDVVQVLASGKLYRPNNGHLQYPGNLAPDKSYTPLTDMEIADLIIYKNQFVYLTNKAVLSNAWAGKLLIKHDLPSVKNLCGGDNFDFMITDGKRLSYINDKRQLWNGKIENEKITSIKYSKSDNSFFILSNNSVHSFQINSKGLKQIYKGKNFTSFELSNDGQSIIVGTNDGYFVIDHSGNEIKEVNNKLPWTEITTVKEINGNLWFGSIKGAFKLRDDGKFNYYYGERWLPGNKIIDINAGPEGSVLILTDKGIGQICFQEMTLEDKAMYFEKQVRQRHIRYGINANVTSLKNHDLSTNVLRKADSDNLWTAMYLGSQLFRYLATGSAEAKQNCYESFEALERLHTINDSIGLFGRTFERRGYQEFRSEYRNYAKDYWYPGYNKLVSWYHSDKNWDWRSSASSDQTVGQIFAMTLIAEYIDDEDWKNRAVKILDNLMTYIVKNNFCLVDYNGKPSLWGRWNPGYVNRFGTMIGDRKVYSSNMIAFLQSAYKHTGKAIYKEKAFELMNKYGYLENLTRPFSEIGPAPDDADSWSKMLSEEWNHSDDEMYFLAYWALYPYAFNDTLKSRYEEAIKDHWEWERPEKNPLWNFTYAMTGAEEFDLEESIWTLKEWPLDMIEFAVQNSHRKDIQIIDKNFWGQITTEILPPDERPELKHNRNLFKLDAGDRGGELSAGDTFLLPYWMGRFLGVISEPKMD</sequence>
<name>A0A3B1C9A9_9ZZZZ</name>
<organism evidence="1">
    <name type="scientific">hydrothermal vent metagenome</name>
    <dbReference type="NCBI Taxonomy" id="652676"/>
    <lineage>
        <taxon>unclassified sequences</taxon>
        <taxon>metagenomes</taxon>
        <taxon>ecological metagenomes</taxon>
    </lineage>
</organism>
<dbReference type="InterPro" id="IPR015943">
    <property type="entry name" value="WD40/YVTN_repeat-like_dom_sf"/>
</dbReference>